<proteinExistence type="inferred from homology"/>
<dbReference type="AlphaFoldDB" id="A0A1M5AX99"/>
<evidence type="ECO:0000256" key="6">
    <source>
        <dbReference type="ARBA" id="ARBA00023136"/>
    </source>
</evidence>
<feature type="transmembrane region" description="Helical" evidence="7">
    <location>
        <begin position="203"/>
        <end position="222"/>
    </location>
</feature>
<dbReference type="GO" id="GO:0016020">
    <property type="term" value="C:membrane"/>
    <property type="evidence" value="ECO:0007669"/>
    <property type="project" value="TreeGrafter"/>
</dbReference>
<dbReference type="InterPro" id="IPR036259">
    <property type="entry name" value="MFS_trans_sf"/>
</dbReference>
<dbReference type="Proteomes" id="UP000184041">
    <property type="component" value="Unassembled WGS sequence"/>
</dbReference>
<keyword evidence="3" id="KW-0813">Transport</keyword>
<feature type="transmembrane region" description="Helical" evidence="7">
    <location>
        <begin position="163"/>
        <end position="182"/>
    </location>
</feature>
<reference evidence="9 10" key="1">
    <citation type="submission" date="2016-11" db="EMBL/GenBank/DDBJ databases">
        <authorList>
            <person name="Jaros S."/>
            <person name="Januszkiewicz K."/>
            <person name="Wedrychowicz H."/>
        </authorList>
    </citation>
    <scope>NUCLEOTIDE SEQUENCE [LARGE SCALE GENOMIC DNA]</scope>
    <source>
        <strain evidence="9 10">DSM 21986</strain>
    </source>
</reference>
<feature type="transmembrane region" description="Helical" evidence="7">
    <location>
        <begin position="9"/>
        <end position="31"/>
    </location>
</feature>
<evidence type="ECO:0000313" key="10">
    <source>
        <dbReference type="Proteomes" id="UP000184041"/>
    </source>
</evidence>
<dbReference type="STRING" id="1194090.SAMN05443144_107201"/>
<evidence type="ECO:0000256" key="5">
    <source>
        <dbReference type="ARBA" id="ARBA00022989"/>
    </source>
</evidence>
<evidence type="ECO:0000256" key="4">
    <source>
        <dbReference type="ARBA" id="ARBA00022692"/>
    </source>
</evidence>
<feature type="transmembrane region" description="Helical" evidence="7">
    <location>
        <begin position="325"/>
        <end position="350"/>
    </location>
</feature>
<feature type="domain" description="Major facilitator superfamily (MFS) profile" evidence="8">
    <location>
        <begin position="10"/>
        <end position="399"/>
    </location>
</feature>
<dbReference type="PANTHER" id="PTHR23514:SF3">
    <property type="entry name" value="BYPASS OF STOP CODON PROTEIN 6"/>
    <property type="match status" value="1"/>
</dbReference>
<dbReference type="GO" id="GO:0022857">
    <property type="term" value="F:transmembrane transporter activity"/>
    <property type="evidence" value="ECO:0007669"/>
    <property type="project" value="InterPro"/>
</dbReference>
<dbReference type="GO" id="GO:0012505">
    <property type="term" value="C:endomembrane system"/>
    <property type="evidence" value="ECO:0007669"/>
    <property type="project" value="UniProtKB-SubCell"/>
</dbReference>
<gene>
    <name evidence="9" type="ORF">SAMN05443144_107201</name>
</gene>
<feature type="transmembrane region" description="Helical" evidence="7">
    <location>
        <begin position="242"/>
        <end position="259"/>
    </location>
</feature>
<evidence type="ECO:0000256" key="3">
    <source>
        <dbReference type="ARBA" id="ARBA00022448"/>
    </source>
</evidence>
<keyword evidence="5 7" id="KW-1133">Transmembrane helix</keyword>
<feature type="transmembrane region" description="Helical" evidence="7">
    <location>
        <begin position="292"/>
        <end position="313"/>
    </location>
</feature>
<dbReference type="InterPro" id="IPR011701">
    <property type="entry name" value="MFS"/>
</dbReference>
<evidence type="ECO:0000256" key="7">
    <source>
        <dbReference type="SAM" id="Phobius"/>
    </source>
</evidence>
<evidence type="ECO:0000256" key="2">
    <source>
        <dbReference type="ARBA" id="ARBA00008335"/>
    </source>
</evidence>
<evidence type="ECO:0000259" key="8">
    <source>
        <dbReference type="PROSITE" id="PS50850"/>
    </source>
</evidence>
<keyword evidence="6 7" id="KW-0472">Membrane</keyword>
<sequence>MSKQVNERILFWGSCFALITTAFTFAIRTGILPQLGDQFGLSAEQLGFINSMWFLGFPISMVLGGIFYNSIGPKRIMQFAFVVHTLGIILTIYAGGYTLLLISTLLIGLGNGCTEAACNPMIADAYTGSKVDKMLNRFHMWFPGGIVLGSLISKFMTDFALGWQAQMWIIMIPTIIYAALFYGQTFPKPKLEEMRSLKENVKALGSPVFIFLFFCFALTAISEFGPQQWTSIVLAQSGASPMLILALVTGLMAVGRFFAGPVVETLGQPGVLLGGSVFATIGIYMFSISTGIMAYVAAVLFAIGICYFWPVMLGTAAKRAPKTGALGLSLLGAIGMFSTSIFQPIIGGWIDSARSTYADMGLSGSELELAAGQATLAQIAIFPLILIVLFTIFYIWQKKSDRKTVDEMAQTTASAPNIANAPD</sequence>
<dbReference type="InterPro" id="IPR020846">
    <property type="entry name" value="MFS_dom"/>
</dbReference>
<accession>A0A1M5AX99</accession>
<dbReference type="PANTHER" id="PTHR23514">
    <property type="entry name" value="BYPASS OF STOP CODON PROTEIN 6"/>
    <property type="match status" value="1"/>
</dbReference>
<dbReference type="EMBL" id="FQUS01000007">
    <property type="protein sequence ID" value="SHF34904.1"/>
    <property type="molecule type" value="Genomic_DNA"/>
</dbReference>
<dbReference type="PROSITE" id="PS50850">
    <property type="entry name" value="MFS"/>
    <property type="match status" value="1"/>
</dbReference>
<organism evidence="9 10">
    <name type="scientific">Fodinibius roseus</name>
    <dbReference type="NCBI Taxonomy" id="1194090"/>
    <lineage>
        <taxon>Bacteria</taxon>
        <taxon>Pseudomonadati</taxon>
        <taxon>Balneolota</taxon>
        <taxon>Balneolia</taxon>
        <taxon>Balneolales</taxon>
        <taxon>Balneolaceae</taxon>
        <taxon>Fodinibius</taxon>
    </lineage>
</organism>
<dbReference type="InterPro" id="IPR051788">
    <property type="entry name" value="MFS_Transporter"/>
</dbReference>
<dbReference type="Pfam" id="PF07690">
    <property type="entry name" value="MFS_1"/>
    <property type="match status" value="1"/>
</dbReference>
<dbReference type="RefSeq" id="WP_073062337.1">
    <property type="nucleotide sequence ID" value="NZ_FQUS01000007.1"/>
</dbReference>
<feature type="transmembrane region" description="Helical" evidence="7">
    <location>
        <begin position="370"/>
        <end position="396"/>
    </location>
</feature>
<comment type="similarity">
    <text evidence="2">Belongs to the major facilitator superfamily.</text>
</comment>
<dbReference type="Gene3D" id="1.20.1250.20">
    <property type="entry name" value="MFS general substrate transporter like domains"/>
    <property type="match status" value="1"/>
</dbReference>
<feature type="transmembrane region" description="Helical" evidence="7">
    <location>
        <begin position="76"/>
        <end position="94"/>
    </location>
</feature>
<name>A0A1M5AX99_9BACT</name>
<evidence type="ECO:0000256" key="1">
    <source>
        <dbReference type="ARBA" id="ARBA00004127"/>
    </source>
</evidence>
<feature type="transmembrane region" description="Helical" evidence="7">
    <location>
        <begin position="266"/>
        <end position="286"/>
    </location>
</feature>
<keyword evidence="4 7" id="KW-0812">Transmembrane</keyword>
<keyword evidence="10" id="KW-1185">Reference proteome</keyword>
<protein>
    <submittedName>
        <fullName evidence="9">Predicted arabinose efflux permease, MFS family</fullName>
    </submittedName>
</protein>
<dbReference type="SUPFAM" id="SSF103473">
    <property type="entry name" value="MFS general substrate transporter"/>
    <property type="match status" value="1"/>
</dbReference>
<dbReference type="OrthoDB" id="9783757at2"/>
<feature type="transmembrane region" description="Helical" evidence="7">
    <location>
        <begin position="51"/>
        <end position="69"/>
    </location>
</feature>
<comment type="subcellular location">
    <subcellularLocation>
        <location evidence="1">Endomembrane system</location>
        <topology evidence="1">Multi-pass membrane protein</topology>
    </subcellularLocation>
</comment>
<evidence type="ECO:0000313" key="9">
    <source>
        <dbReference type="EMBL" id="SHF34904.1"/>
    </source>
</evidence>